<name>A0ACB5S1D3_9PEZI</name>
<keyword evidence="2" id="KW-1185">Reference proteome</keyword>
<sequence length="1762" mass="188734">MTSKLLHDFEANRENWLRNPLTEQWDGPQLTSVLSHVDTLLSQWKSASTSPLSPDIDAAALDTAAALRDAAGGVWFNNGILAPDEAPDNWPFHLKALERGAVTAKAARVGLSSAEAAGYACSAGEAHEFCIRAARQEILLRTAPSTHVTVVAGEAAHAGVQSAAEMLGVPLARVRCGGLGAMELRALEAVLDAVEGAVVVVATWRSARGGGYDDVEAIAGLLRQRTRRTGLPALLHLDAVRCFDDSTTLASAERARLGLPEVRLGGADNGVHVATVAAGGINTGGVGRELAVALKPRALGGGSGDFVEYVEGCDSTVSGSRDAFAGALVALHEARFGSAGFRRVHQHCRRVRDALAAGLAAGGIPLRYDARGLDLVIEPGPWLTPVLFDRWRARRLRDGAAMLAVQPAATLASASRLLGTLVPGGRLGGPRPGRNLSLRLRGLAVPGALLEQLRDTVAQWRSQSARSCGYPGNHSTLSVLGPVIGHVLATSIPPSWVAARERELLDQTCAALGLNASQRTQAVAAFTSGSTKSNRVGILTALSALPHATLYASAAAHYSVAKIAADHSGIPRVSVIPTDELGRMVPQLFGRQLAIDRRAAAAAGRPFAVVLLASYGTTFTGAIDDLPALHDAAARAGCRLDYIHLDGALDLGASMAAYTLGPPGAGPLDGASGRLVVQGVSVSQHKFPGLSVAGQVVCWAPPRGRLAASDGHVDPRAVFELWLYRQLASPADSQALHRHCLANAQRLRDRLRAAGTPTLFNPGSLVTLVQRPPPWLVIDFNLAPEAGWVHFITMPHVGAAVVDGFAAAVAAHRAAVLRALAPVRRRVAQLHRCAEADVCMEWLDGRDESLMGVVAAALYGADSMEPCARAERTRVEWTNGALCFAALGPSGALLAALLVRVAHDRVVEACAVLLSGLPQADDFEALATLFVDELYCNNVVFVGANFGIKYHDTMAVSTKLFINNEYVDGKGRATFTLYSPYDESIVADNIPIAGHEDVDAAVDGALSAYHNGPWASFSAAQRAACMIKLADLIDAEAPALARLESMAMGQPMPIGEALVASCAQTFRYYAGWADKIRGETYPAEDGLYKIVRYEPLGVCAGIGSWNSSHMTFSWKVAPALAAGNTVIYKSSEKSPLGVAALGRLVKEAGFPPGVVQILSGDASTGELLAAHMKIVKISFTGSKAAGKKVQDAANNSNMKRCTLELGGKSPAIVFDDAPCSMGFLLNSGQVCATTSRIYVQAGIAKTFIPALKAAFEAASATLGPVADRAQYERVAAFIDAGKREAELVTGGGTAAVPGKRFFVEPTLFANPAPDASILREEIFGPVATVSVFDTEEEVVKLANDTTYGLSAAIYTESISRALRVSAAVEADRVEIQASGTAVGRGETKDTGKYKLTGNCRKHHGGCKKHKHHCKEHGPVVTSAGDAGKYSIKGLGVMSKLPPELQIRIASQLDPRTIFSLRHADSPFKPLWDSHKDQIILELRKRYSVEAAVFPEVASLGTTNVSQGLLFGPNFPQNHYFLFLQLIREATESIAKFLIQDLSVSADYAEELPSVIVLLWRLFGSVPGAPCSRRFKKQEVFTYFHSLSKHNRMRILELFNKIGVSYFETHGFDYVVPGQVPAWFHTRFKQTYAYQVSVEYFAMEWMRDGMKKVWNQVSRGQLAEPKSVFRQPWDWKKAGYPEHHQISNVILDPWTYEVGFVDHQIIMWLPSSDVFDMLKAFKFAAELDREAPLDVGEYLNLLEPVGDDWNITIPWEDEEGEVV</sequence>
<keyword evidence="1" id="KW-0808">Transferase</keyword>
<gene>
    <name evidence="1" type="primary">g9705</name>
    <name evidence="1" type="ORF">NpPPO83_00009705</name>
</gene>
<accession>A0ACB5S1D3</accession>
<organism evidence="1 2">
    <name type="scientific">Neofusicoccum parvum</name>
    <dbReference type="NCBI Taxonomy" id="310453"/>
    <lineage>
        <taxon>Eukaryota</taxon>
        <taxon>Fungi</taxon>
        <taxon>Dikarya</taxon>
        <taxon>Ascomycota</taxon>
        <taxon>Pezizomycotina</taxon>
        <taxon>Dothideomycetes</taxon>
        <taxon>Dothideomycetes incertae sedis</taxon>
        <taxon>Botryosphaeriales</taxon>
        <taxon>Botryosphaeriaceae</taxon>
        <taxon>Neofusicoccum</taxon>
    </lineage>
</organism>
<protein>
    <submittedName>
        <fullName evidence="1">Pyridoxal phosphate-dependent transferase</fullName>
    </submittedName>
</protein>
<comment type="caution">
    <text evidence="1">The sequence shown here is derived from an EMBL/GenBank/DDBJ whole genome shotgun (WGS) entry which is preliminary data.</text>
</comment>
<dbReference type="EMBL" id="BSXG01000029">
    <property type="protein sequence ID" value="GME26630.1"/>
    <property type="molecule type" value="Genomic_DNA"/>
</dbReference>
<evidence type="ECO:0000313" key="2">
    <source>
        <dbReference type="Proteomes" id="UP001165186"/>
    </source>
</evidence>
<evidence type="ECO:0000313" key="1">
    <source>
        <dbReference type="EMBL" id="GME26630.1"/>
    </source>
</evidence>
<dbReference type="Proteomes" id="UP001165186">
    <property type="component" value="Unassembled WGS sequence"/>
</dbReference>
<reference evidence="1" key="1">
    <citation type="submission" date="2024-09" db="EMBL/GenBank/DDBJ databases">
        <title>Draft Genome Sequences of Neofusicoccum parvum.</title>
        <authorList>
            <person name="Ashida A."/>
            <person name="Camagna M."/>
            <person name="Tanaka A."/>
            <person name="Takemoto D."/>
        </authorList>
    </citation>
    <scope>NUCLEOTIDE SEQUENCE</scope>
    <source>
        <strain evidence="1">PPO83</strain>
    </source>
</reference>
<proteinExistence type="predicted"/>